<reference evidence="1 2" key="1">
    <citation type="submission" date="2016-10" db="EMBL/GenBank/DDBJ databases">
        <title>Paenibacillus species isolates.</title>
        <authorList>
            <person name="Beno S.M."/>
        </authorList>
    </citation>
    <scope>NUCLEOTIDE SEQUENCE [LARGE SCALE GENOMIC DNA]</scope>
    <source>
        <strain evidence="1 2">FSL H7-0604</strain>
    </source>
</reference>
<name>A0A1R0XDR8_9BACL</name>
<organism evidence="1 2">
    <name type="scientific">Paenibacillus odorifer</name>
    <dbReference type="NCBI Taxonomy" id="189426"/>
    <lineage>
        <taxon>Bacteria</taxon>
        <taxon>Bacillati</taxon>
        <taxon>Bacillota</taxon>
        <taxon>Bacilli</taxon>
        <taxon>Bacillales</taxon>
        <taxon>Paenibacillaceae</taxon>
        <taxon>Paenibacillus</taxon>
    </lineage>
</organism>
<proteinExistence type="predicted"/>
<dbReference type="Proteomes" id="UP000187465">
    <property type="component" value="Unassembled WGS sequence"/>
</dbReference>
<evidence type="ECO:0000313" key="2">
    <source>
        <dbReference type="Proteomes" id="UP000187465"/>
    </source>
</evidence>
<dbReference type="AlphaFoldDB" id="A0A1R0XDR8"/>
<evidence type="ECO:0000313" key="1">
    <source>
        <dbReference type="EMBL" id="OMD33202.1"/>
    </source>
</evidence>
<sequence length="136" mass="15791">MTIPEKEHIIELLSNKYHCKLTTIARKQIMFEGKTNGKRIVACTPSSKLHEKGSGWFDLNMAQVGILDDADISVLAVRLEGSKVYYIDFKEFRKMITPEFIVFSPVIGEHWKFFVWESHIQIQGNKNKFYVQPELV</sequence>
<comment type="caution">
    <text evidence="1">The sequence shown here is derived from an EMBL/GenBank/DDBJ whole genome shotgun (WGS) entry which is preliminary data.</text>
</comment>
<dbReference type="EMBL" id="MKQP01000014">
    <property type="protein sequence ID" value="OMD33202.1"/>
    <property type="molecule type" value="Genomic_DNA"/>
</dbReference>
<gene>
    <name evidence="1" type="ORF">BJP51_12630</name>
</gene>
<protein>
    <submittedName>
        <fullName evidence="1">Uncharacterized protein</fullName>
    </submittedName>
</protein>
<dbReference type="RefSeq" id="WP_036689536.1">
    <property type="nucleotide sequence ID" value="NZ_MKQP01000014.1"/>
</dbReference>
<accession>A0A1R0XDR8</accession>